<feature type="compositionally biased region" description="Polar residues" evidence="3">
    <location>
        <begin position="22"/>
        <end position="41"/>
    </location>
</feature>
<feature type="coiled-coil region" evidence="2">
    <location>
        <begin position="255"/>
        <end position="282"/>
    </location>
</feature>
<evidence type="ECO:0000313" key="8">
    <source>
        <dbReference type="Proteomes" id="UP000265427"/>
    </source>
</evidence>
<dbReference type="SUPFAM" id="SSF52540">
    <property type="entry name" value="P-loop containing nucleoside triphosphate hydrolases"/>
    <property type="match status" value="1"/>
</dbReference>
<accession>A0A396ZQY2</accession>
<dbReference type="Proteomes" id="UP000265427">
    <property type="component" value="Unassembled WGS sequence"/>
</dbReference>
<comment type="similarity">
    <text evidence="1">Belongs to the TRAFAC class myosin-kinesin ATPase superfamily. Kinesin family.</text>
</comment>
<feature type="region of interest" description="Disordered" evidence="3">
    <location>
        <begin position="20"/>
        <end position="126"/>
    </location>
</feature>
<evidence type="ECO:0000313" key="5">
    <source>
        <dbReference type="EMBL" id="RHX96543.1"/>
    </source>
</evidence>
<dbReference type="Gene3D" id="3.40.850.10">
    <property type="entry name" value="Kinesin motor domain"/>
    <property type="match status" value="1"/>
</dbReference>
<dbReference type="EMBL" id="QUTA01013341">
    <property type="protein sequence ID" value="RHX96543.1"/>
    <property type="molecule type" value="Genomic_DNA"/>
</dbReference>
<dbReference type="VEuPathDB" id="FungiDB:H257_04071"/>
<reference evidence="8 9" key="1">
    <citation type="submission" date="2018-08" db="EMBL/GenBank/DDBJ databases">
        <title>Aphanomyces genome sequencing and annotation.</title>
        <authorList>
            <person name="Minardi D."/>
            <person name="Oidtmann B."/>
            <person name="Van Der Giezen M."/>
            <person name="Studholme D.J."/>
        </authorList>
    </citation>
    <scope>NUCLEOTIDE SEQUENCE [LARGE SCALE GENOMIC DNA]</scope>
    <source>
        <strain evidence="6 8">Kv</strain>
        <strain evidence="7 10">Si</strain>
        <strain evidence="5 9">Yx</strain>
    </source>
</reference>
<keyword evidence="1" id="KW-0505">Motor protein</keyword>
<evidence type="ECO:0000256" key="3">
    <source>
        <dbReference type="SAM" id="MobiDB-lite"/>
    </source>
</evidence>
<dbReference type="EMBL" id="QUSZ01005905">
    <property type="protein sequence ID" value="RHY07751.1"/>
    <property type="molecule type" value="Genomic_DNA"/>
</dbReference>
<feature type="compositionally biased region" description="Acidic residues" evidence="3">
    <location>
        <begin position="115"/>
        <end position="125"/>
    </location>
</feature>
<evidence type="ECO:0000313" key="6">
    <source>
        <dbReference type="EMBL" id="RHY07751.1"/>
    </source>
</evidence>
<keyword evidence="1" id="KW-0067">ATP-binding</keyword>
<feature type="binding site" evidence="1">
    <location>
        <begin position="519"/>
        <end position="526"/>
    </location>
    <ligand>
        <name>ATP</name>
        <dbReference type="ChEBI" id="CHEBI:30616"/>
    </ligand>
</feature>
<keyword evidence="1" id="KW-0547">Nucleotide-binding</keyword>
<dbReference type="PANTHER" id="PTHR47972">
    <property type="entry name" value="KINESIN-LIKE PROTEIN KLP-3"/>
    <property type="match status" value="1"/>
</dbReference>
<evidence type="ECO:0000313" key="7">
    <source>
        <dbReference type="EMBL" id="RHY53401.1"/>
    </source>
</evidence>
<evidence type="ECO:0000313" key="9">
    <source>
        <dbReference type="Proteomes" id="UP000266239"/>
    </source>
</evidence>
<dbReference type="InterPro" id="IPR027640">
    <property type="entry name" value="Kinesin-like_fam"/>
</dbReference>
<organism evidence="5 9">
    <name type="scientific">Aphanomyces astaci</name>
    <name type="common">Crayfish plague agent</name>
    <dbReference type="NCBI Taxonomy" id="112090"/>
    <lineage>
        <taxon>Eukaryota</taxon>
        <taxon>Sar</taxon>
        <taxon>Stramenopiles</taxon>
        <taxon>Oomycota</taxon>
        <taxon>Saprolegniomycetes</taxon>
        <taxon>Saprolegniales</taxon>
        <taxon>Verrucalvaceae</taxon>
        <taxon>Aphanomyces</taxon>
    </lineage>
</organism>
<proteinExistence type="inferred from homology"/>
<protein>
    <recommendedName>
        <fullName evidence="4">Kinesin motor domain-containing protein</fullName>
    </recommendedName>
</protein>
<dbReference type="GO" id="GO:0008017">
    <property type="term" value="F:microtubule binding"/>
    <property type="evidence" value="ECO:0007669"/>
    <property type="project" value="InterPro"/>
</dbReference>
<evidence type="ECO:0000256" key="1">
    <source>
        <dbReference type="PROSITE-ProRule" id="PRU00283"/>
    </source>
</evidence>
<dbReference type="GO" id="GO:0003777">
    <property type="term" value="F:microtubule motor activity"/>
    <property type="evidence" value="ECO:0007669"/>
    <property type="project" value="InterPro"/>
</dbReference>
<dbReference type="Proteomes" id="UP000283543">
    <property type="component" value="Unassembled WGS sequence"/>
</dbReference>
<dbReference type="Proteomes" id="UP000266239">
    <property type="component" value="Unassembled WGS sequence"/>
</dbReference>
<dbReference type="InterPro" id="IPR036961">
    <property type="entry name" value="Kinesin_motor_dom_sf"/>
</dbReference>
<sequence>MEVSRKSMAGSGVTRYFAPKASSENHADTNGNSHGFMTESWNGHRRRSSKGSNQAEHDSPVRSVPLGSPHDNHNASQAKRNTQSHIYDPTTSSTGVVPSMQKWKMSSSSRHTDTSSDELANDNDADNYFNMDQQFQVKLLYCRTPEDKVRVYKEHVCALLHELVMIETHSEELEYELKLKIEAIQQLRQKVDSLTAPEAFHTLREFEDSADFTDKIRVSQGESHALCRKLEAEVRIFRERATASEATEAKLRHQLAAKEADLAHLSEAHRQLQADLRNEAKRRDESDKKAVVLRDKLDALRRSPSLQSSLDDALSQSARFESMAETQQGVIRAHEATIAALTRQVQGHELTIEASDDHLRAALRAKDAEVQAVTQGCRDELEAMAVKFKQCELVRRTLHNQVMELKGNIRVFCRVRPHLAAERSSSFGRHVADEVYLFPDYDKDKRRVVLVADAKTHTSYAQHHHSCSTSSSSNDSKKWAFEFDQVFNCNATQHDMFEEVAALVQSAVDGYNVSILAYGQTGSGKTYTMQGDEQALAEHSPNQWPRIPDLGIVGRAISHLFATCAKQRDHHGWEFTISFEMYEIYNDTIRDLMAVPPSNLAASGGHDVTHVAQLDADGRVHVSNLTVTTVRDEVHAMQLLKQATSRRSVKKTNRNDVSSRSHCITTLKYAKLTGVHPQSESVRQGAVYLVDLARLKSSGSGNDPVMLKEAQNINKSLACLGNVISAIASKKAHVPFRDSKLTYVLQNTLGQDSKTLMICTLSPLEEHRDGGSWFCFYNRLSRLMYMMMVESLNTLRFAKKVNTCELAASK</sequence>
<dbReference type="SMART" id="SM00129">
    <property type="entry name" value="KISc"/>
    <property type="match status" value="1"/>
</dbReference>
<evidence type="ECO:0000256" key="2">
    <source>
        <dbReference type="SAM" id="Coils"/>
    </source>
</evidence>
<dbReference type="GO" id="GO:0007018">
    <property type="term" value="P:microtubule-based movement"/>
    <property type="evidence" value="ECO:0007669"/>
    <property type="project" value="InterPro"/>
</dbReference>
<dbReference type="EMBL" id="QUTB01005778">
    <property type="protein sequence ID" value="RHY53401.1"/>
    <property type="molecule type" value="Genomic_DNA"/>
</dbReference>
<gene>
    <name evidence="5" type="ORF">DYB25_006671</name>
    <name evidence="7" type="ORF">DYB34_006289</name>
    <name evidence="6" type="ORF">DYB36_006564</name>
</gene>
<comment type="caution">
    <text evidence="5">The sequence shown here is derived from an EMBL/GenBank/DDBJ whole genome shotgun (WGS) entry which is preliminary data.</text>
</comment>
<evidence type="ECO:0000313" key="10">
    <source>
        <dbReference type="Proteomes" id="UP000283543"/>
    </source>
</evidence>
<keyword evidence="2" id="KW-0175">Coiled coil</keyword>
<feature type="domain" description="Kinesin motor" evidence="4">
    <location>
        <begin position="408"/>
        <end position="804"/>
    </location>
</feature>
<feature type="compositionally biased region" description="Polar residues" evidence="3">
    <location>
        <begin position="74"/>
        <end position="96"/>
    </location>
</feature>
<dbReference type="PROSITE" id="PS50067">
    <property type="entry name" value="KINESIN_MOTOR_2"/>
    <property type="match status" value="1"/>
</dbReference>
<dbReference type="Pfam" id="PF00225">
    <property type="entry name" value="Kinesin"/>
    <property type="match status" value="1"/>
</dbReference>
<evidence type="ECO:0000259" key="4">
    <source>
        <dbReference type="PROSITE" id="PS50067"/>
    </source>
</evidence>
<dbReference type="AlphaFoldDB" id="A0A396ZQY2"/>
<dbReference type="InterPro" id="IPR001752">
    <property type="entry name" value="Kinesin_motor_dom"/>
</dbReference>
<dbReference type="GO" id="GO:0005524">
    <property type="term" value="F:ATP binding"/>
    <property type="evidence" value="ECO:0007669"/>
    <property type="project" value="UniProtKB-UniRule"/>
</dbReference>
<name>A0A396ZQY2_APHAT</name>
<dbReference type="InterPro" id="IPR027417">
    <property type="entry name" value="P-loop_NTPase"/>
</dbReference>
<dbReference type="PRINTS" id="PR00380">
    <property type="entry name" value="KINESINHEAVY"/>
</dbReference>